<dbReference type="SUPFAM" id="SSF54292">
    <property type="entry name" value="2Fe-2S ferredoxin-like"/>
    <property type="match status" value="1"/>
</dbReference>
<evidence type="ECO:0000313" key="12">
    <source>
        <dbReference type="EMBL" id="MDR7150608.1"/>
    </source>
</evidence>
<dbReference type="InterPro" id="IPR006058">
    <property type="entry name" value="2Fe2S_fd_BS"/>
</dbReference>
<dbReference type="InterPro" id="IPR039261">
    <property type="entry name" value="FNR_nucleotide-bd"/>
</dbReference>
<dbReference type="EMBL" id="JAVDWU010000005">
    <property type="protein sequence ID" value="MDR7150608.1"/>
    <property type="molecule type" value="Genomic_DNA"/>
</dbReference>
<dbReference type="Pfam" id="PF00175">
    <property type="entry name" value="NAD_binding_1"/>
    <property type="match status" value="1"/>
</dbReference>
<dbReference type="PRINTS" id="PR00410">
    <property type="entry name" value="PHEHYDRXLASE"/>
</dbReference>
<dbReference type="PROSITE" id="PS00197">
    <property type="entry name" value="2FE2S_FER_1"/>
    <property type="match status" value="1"/>
</dbReference>
<name>A0ABU1WMZ4_9BURK</name>
<reference evidence="12 13" key="1">
    <citation type="submission" date="2023-07" db="EMBL/GenBank/DDBJ databases">
        <title>Sorghum-associated microbial communities from plants grown in Nebraska, USA.</title>
        <authorList>
            <person name="Schachtman D."/>
        </authorList>
    </citation>
    <scope>NUCLEOTIDE SEQUENCE [LARGE SCALE GENOMIC DNA]</scope>
    <source>
        <strain evidence="12 13">4249</strain>
    </source>
</reference>
<protein>
    <submittedName>
        <fullName evidence="12">Ferredoxin-NADP reductase</fullName>
    </submittedName>
</protein>
<dbReference type="InterPro" id="IPR012675">
    <property type="entry name" value="Beta-grasp_dom_sf"/>
</dbReference>
<dbReference type="Pfam" id="PF00970">
    <property type="entry name" value="FAD_binding_6"/>
    <property type="match status" value="1"/>
</dbReference>
<dbReference type="Gene3D" id="3.10.20.30">
    <property type="match status" value="1"/>
</dbReference>
<gene>
    <name evidence="12" type="ORF">J2W49_002571</name>
</gene>
<dbReference type="RefSeq" id="WP_310316398.1">
    <property type="nucleotide sequence ID" value="NZ_JAVDWU010000005.1"/>
</dbReference>
<keyword evidence="5" id="KW-0274">FAD</keyword>
<evidence type="ECO:0000256" key="2">
    <source>
        <dbReference type="ARBA" id="ARBA00022630"/>
    </source>
</evidence>
<dbReference type="PANTHER" id="PTHR47354">
    <property type="entry name" value="NADH OXIDOREDUCTASE HCR"/>
    <property type="match status" value="1"/>
</dbReference>
<keyword evidence="13" id="KW-1185">Reference proteome</keyword>
<proteinExistence type="inferred from homology"/>
<dbReference type="Proteomes" id="UP001265700">
    <property type="component" value="Unassembled WGS sequence"/>
</dbReference>
<dbReference type="InterPro" id="IPR008333">
    <property type="entry name" value="Cbr1-like_FAD-bd_dom"/>
</dbReference>
<evidence type="ECO:0000256" key="9">
    <source>
        <dbReference type="ARBA" id="ARBA00061434"/>
    </source>
</evidence>
<dbReference type="Gene3D" id="3.40.50.80">
    <property type="entry name" value="Nucleotide-binding domain of ferredoxin-NADP reductase (FNR) module"/>
    <property type="match status" value="1"/>
</dbReference>
<dbReference type="CDD" id="cd06215">
    <property type="entry name" value="FNR_iron_sulfur_binding_1"/>
    <property type="match status" value="1"/>
</dbReference>
<dbReference type="PANTHER" id="PTHR47354:SF6">
    <property type="entry name" value="NADH OXIDOREDUCTASE HCR"/>
    <property type="match status" value="1"/>
</dbReference>
<dbReference type="InterPro" id="IPR001041">
    <property type="entry name" value="2Fe-2S_ferredoxin-type"/>
</dbReference>
<accession>A0ABU1WMZ4</accession>
<keyword evidence="3" id="KW-0001">2Fe-2S</keyword>
<evidence type="ECO:0000256" key="7">
    <source>
        <dbReference type="ARBA" id="ARBA00023004"/>
    </source>
</evidence>
<evidence type="ECO:0000259" key="10">
    <source>
        <dbReference type="PROSITE" id="PS51085"/>
    </source>
</evidence>
<evidence type="ECO:0000256" key="3">
    <source>
        <dbReference type="ARBA" id="ARBA00022714"/>
    </source>
</evidence>
<dbReference type="InterPro" id="IPR001433">
    <property type="entry name" value="OxRdtase_FAD/NAD-bd"/>
</dbReference>
<dbReference type="InterPro" id="IPR050415">
    <property type="entry name" value="MRET"/>
</dbReference>
<evidence type="ECO:0000256" key="4">
    <source>
        <dbReference type="ARBA" id="ARBA00022723"/>
    </source>
</evidence>
<comment type="similarity">
    <text evidence="9">In the N-terminal section; belongs to the FAD-binding oxidoreductase type 6 family.</text>
</comment>
<keyword evidence="4" id="KW-0479">Metal-binding</keyword>
<evidence type="ECO:0000256" key="5">
    <source>
        <dbReference type="ARBA" id="ARBA00022827"/>
    </source>
</evidence>
<dbReference type="PROSITE" id="PS51384">
    <property type="entry name" value="FAD_FR"/>
    <property type="match status" value="1"/>
</dbReference>
<comment type="cofactor">
    <cofactor evidence="1">
        <name>FAD</name>
        <dbReference type="ChEBI" id="CHEBI:57692"/>
    </cofactor>
</comment>
<dbReference type="SUPFAM" id="SSF63380">
    <property type="entry name" value="Riboflavin synthase domain-like"/>
    <property type="match status" value="1"/>
</dbReference>
<keyword evidence="2" id="KW-0285">Flavoprotein</keyword>
<evidence type="ECO:0000313" key="13">
    <source>
        <dbReference type="Proteomes" id="UP001265700"/>
    </source>
</evidence>
<dbReference type="SUPFAM" id="SSF52343">
    <property type="entry name" value="Ferredoxin reductase-like, C-terminal NADP-linked domain"/>
    <property type="match status" value="1"/>
</dbReference>
<sequence>MATLLHVPDLAAPASPSWSSDRDETLRCVQVRQETHDVKTFVLAAEGPRSFRYLPGQFITLELEIDGSKINRCYTLSSTPTRPDLVSITVKRVPGGPVSNWLHDHFRAGMSLGAIGPAGVFSCFSHAPAQRYLFLSGGSGVTPLMSMTRALHDLGSDADIVFVHCARTPADLLFPEELTLMARNMAHLRLAYVCDQPLPGSAYAGHLGRMDAARLAHIAPDFLLRDVYTCGPALFMAGVRGLLAASGYDMQRYREESFLFEALDVPPPPAADAGAAGASDVHHIELQKTGQSFTCRSDQTILQAATAAGLRLPSSCSSGVCGTCKTRKVSGQVQMNHAGGIRAREVDQGWILPCCSKPTSNVALER</sequence>
<dbReference type="InterPro" id="IPR017938">
    <property type="entry name" value="Riboflavin_synthase-like_b-brl"/>
</dbReference>
<comment type="caution">
    <text evidence="12">The sequence shown here is derived from an EMBL/GenBank/DDBJ whole genome shotgun (WGS) entry which is preliminary data.</text>
</comment>
<feature type="domain" description="FAD-binding FR-type" evidence="11">
    <location>
        <begin position="21"/>
        <end position="124"/>
    </location>
</feature>
<evidence type="ECO:0000259" key="11">
    <source>
        <dbReference type="PROSITE" id="PS51384"/>
    </source>
</evidence>
<dbReference type="InterPro" id="IPR017927">
    <property type="entry name" value="FAD-bd_FR_type"/>
</dbReference>
<keyword evidence="6" id="KW-0560">Oxidoreductase</keyword>
<dbReference type="Pfam" id="PF00111">
    <property type="entry name" value="Fer2"/>
    <property type="match status" value="1"/>
</dbReference>
<organism evidence="12 13">
    <name type="scientific">Hydrogenophaga palleronii</name>
    <dbReference type="NCBI Taxonomy" id="65655"/>
    <lineage>
        <taxon>Bacteria</taxon>
        <taxon>Pseudomonadati</taxon>
        <taxon>Pseudomonadota</taxon>
        <taxon>Betaproteobacteria</taxon>
        <taxon>Burkholderiales</taxon>
        <taxon>Comamonadaceae</taxon>
        <taxon>Hydrogenophaga</taxon>
    </lineage>
</organism>
<feature type="domain" description="2Fe-2S ferredoxin-type" evidence="10">
    <location>
        <begin position="282"/>
        <end position="366"/>
    </location>
</feature>
<evidence type="ECO:0000256" key="8">
    <source>
        <dbReference type="ARBA" id="ARBA00023014"/>
    </source>
</evidence>
<keyword evidence="7" id="KW-0408">Iron</keyword>
<dbReference type="PROSITE" id="PS51085">
    <property type="entry name" value="2FE2S_FER_2"/>
    <property type="match status" value="1"/>
</dbReference>
<dbReference type="InterPro" id="IPR036010">
    <property type="entry name" value="2Fe-2S_ferredoxin-like_sf"/>
</dbReference>
<evidence type="ECO:0000256" key="6">
    <source>
        <dbReference type="ARBA" id="ARBA00023002"/>
    </source>
</evidence>
<dbReference type="CDD" id="cd00207">
    <property type="entry name" value="fer2"/>
    <property type="match status" value="1"/>
</dbReference>
<evidence type="ECO:0000256" key="1">
    <source>
        <dbReference type="ARBA" id="ARBA00001974"/>
    </source>
</evidence>
<dbReference type="Gene3D" id="2.40.30.10">
    <property type="entry name" value="Translation factors"/>
    <property type="match status" value="1"/>
</dbReference>
<keyword evidence="8" id="KW-0411">Iron-sulfur</keyword>